<evidence type="ECO:0000313" key="4">
    <source>
        <dbReference type="EMBL" id="CAC5423750.1"/>
    </source>
</evidence>
<dbReference type="GO" id="GO:0061630">
    <property type="term" value="F:ubiquitin protein ligase activity"/>
    <property type="evidence" value="ECO:0007669"/>
    <property type="project" value="TreeGrafter"/>
</dbReference>
<dbReference type="GO" id="GO:0005654">
    <property type="term" value="C:nucleoplasm"/>
    <property type="evidence" value="ECO:0007669"/>
    <property type="project" value="TreeGrafter"/>
</dbReference>
<dbReference type="InterPro" id="IPR000315">
    <property type="entry name" value="Znf_B-box"/>
</dbReference>
<evidence type="ECO:0000256" key="2">
    <source>
        <dbReference type="SAM" id="Coils"/>
    </source>
</evidence>
<dbReference type="Gene3D" id="2.120.10.30">
    <property type="entry name" value="TolB, C-terminal domain"/>
    <property type="match status" value="1"/>
</dbReference>
<dbReference type="CDD" id="cd19757">
    <property type="entry name" value="Bbox1"/>
    <property type="match status" value="1"/>
</dbReference>
<dbReference type="Gene3D" id="3.30.160.60">
    <property type="entry name" value="Classic Zinc Finger"/>
    <property type="match status" value="1"/>
</dbReference>
<dbReference type="InterPro" id="IPR011042">
    <property type="entry name" value="6-blade_b-propeller_TolB-like"/>
</dbReference>
<gene>
    <name evidence="4" type="ORF">MCOR_55720</name>
</gene>
<keyword evidence="1" id="KW-0479">Metal-binding</keyword>
<keyword evidence="5" id="KW-1185">Reference proteome</keyword>
<feature type="domain" description="B box-type" evidence="3">
    <location>
        <begin position="3"/>
        <end position="53"/>
    </location>
</feature>
<evidence type="ECO:0000256" key="1">
    <source>
        <dbReference type="PROSITE-ProRule" id="PRU00024"/>
    </source>
</evidence>
<keyword evidence="2" id="KW-0175">Coiled coil</keyword>
<protein>
    <recommendedName>
        <fullName evidence="3">B box-type domain-containing protein</fullName>
    </recommendedName>
</protein>
<dbReference type="SMART" id="SM00336">
    <property type="entry name" value="BBOX"/>
    <property type="match status" value="1"/>
</dbReference>
<dbReference type="PANTHER" id="PTHR25462:SF305">
    <property type="entry name" value="RING-TYPE DOMAIN-CONTAINING PROTEIN"/>
    <property type="match status" value="1"/>
</dbReference>
<sequence length="513" mass="57612">MASSVPICDICMTDNITKSASGWCSECEEAICNECERQHRRMGLTTNHTTIHIKDYTKLTSSIAAIKQKCIHHNLKFDFYCLNHNEQCCVSCVVEKHGTCQKLKPLLKVVGSVKSSTAFADLEDRTKDISALIFDLIREKRHNRANFGVQKSQIISEVQNVRAAINNDLLNFEKDLLDKLDNLEKKQNVNIDSFIGKLSEMRKNIDNISGDLERTKQHASNFQAFLEFSPILKKLERDVKELGKLEVKSSSSKKILLKKEKQGQIDVPVSNTLDNIKLTNICSFKTPGEVSNNIHITGIDMFDEGIIVLADYHPSQRRLVIMNQEGEFIKTIQLLNQCYDVAVIDKDTVATTLFFAKKVVIVDVNSSKLERQSVSLSNLTIQFFDISGNSLSTLLTADISIHCSVLNDKLYYTTHNSNAVYSAELNGEVRWKFDCQKSAYPTGITNDAAGNVFVACNDSNQLIVVGKDGENSRVLLTEEDGLHKPIAIHYNRKTNTLLVCNRSGTCLQYKVTK</sequence>
<dbReference type="EMBL" id="CACVKT020009852">
    <property type="protein sequence ID" value="CAC5423750.1"/>
    <property type="molecule type" value="Genomic_DNA"/>
</dbReference>
<dbReference type="OrthoDB" id="6134696at2759"/>
<dbReference type="PROSITE" id="PS50119">
    <property type="entry name" value="ZF_BBOX"/>
    <property type="match status" value="1"/>
</dbReference>
<reference evidence="4 5" key="1">
    <citation type="submission" date="2020-06" db="EMBL/GenBank/DDBJ databases">
        <authorList>
            <person name="Li R."/>
            <person name="Bekaert M."/>
        </authorList>
    </citation>
    <scope>NUCLEOTIDE SEQUENCE [LARGE SCALE GENOMIC DNA]</scope>
    <source>
        <strain evidence="5">wild</strain>
    </source>
</reference>
<feature type="coiled-coil region" evidence="2">
    <location>
        <begin position="166"/>
        <end position="218"/>
    </location>
</feature>
<evidence type="ECO:0000313" key="5">
    <source>
        <dbReference type="Proteomes" id="UP000507470"/>
    </source>
</evidence>
<dbReference type="AlphaFoldDB" id="A0A6J8ETF2"/>
<dbReference type="GO" id="GO:0008270">
    <property type="term" value="F:zinc ion binding"/>
    <property type="evidence" value="ECO:0007669"/>
    <property type="project" value="UniProtKB-KW"/>
</dbReference>
<organism evidence="4 5">
    <name type="scientific">Mytilus coruscus</name>
    <name type="common">Sea mussel</name>
    <dbReference type="NCBI Taxonomy" id="42192"/>
    <lineage>
        <taxon>Eukaryota</taxon>
        <taxon>Metazoa</taxon>
        <taxon>Spiralia</taxon>
        <taxon>Lophotrochozoa</taxon>
        <taxon>Mollusca</taxon>
        <taxon>Bivalvia</taxon>
        <taxon>Autobranchia</taxon>
        <taxon>Pteriomorphia</taxon>
        <taxon>Mytilida</taxon>
        <taxon>Mytiloidea</taxon>
        <taxon>Mytilidae</taxon>
        <taxon>Mytilinae</taxon>
        <taxon>Mytilus</taxon>
    </lineage>
</organism>
<dbReference type="PANTHER" id="PTHR25462">
    <property type="entry name" value="BONUS, ISOFORM C-RELATED"/>
    <property type="match status" value="1"/>
</dbReference>
<dbReference type="SUPFAM" id="SSF101898">
    <property type="entry name" value="NHL repeat"/>
    <property type="match status" value="1"/>
</dbReference>
<accession>A0A6J8ETF2</accession>
<proteinExistence type="predicted"/>
<dbReference type="Pfam" id="PF22586">
    <property type="entry name" value="ANCHR-like_BBOX"/>
    <property type="match status" value="1"/>
</dbReference>
<keyword evidence="1" id="KW-0863">Zinc-finger</keyword>
<dbReference type="Proteomes" id="UP000507470">
    <property type="component" value="Unassembled WGS sequence"/>
</dbReference>
<name>A0A6J8ETF2_MYTCO</name>
<evidence type="ECO:0000259" key="3">
    <source>
        <dbReference type="PROSITE" id="PS50119"/>
    </source>
</evidence>
<keyword evidence="1" id="KW-0862">Zinc</keyword>
<dbReference type="InterPro" id="IPR047153">
    <property type="entry name" value="TRIM45/56/19-like"/>
</dbReference>